<dbReference type="InterPro" id="IPR036909">
    <property type="entry name" value="Cyt_c-like_dom_sf"/>
</dbReference>
<keyword evidence="3 4" id="KW-0408">Iron</keyword>
<evidence type="ECO:0000259" key="6">
    <source>
        <dbReference type="PROSITE" id="PS51007"/>
    </source>
</evidence>
<keyword evidence="5" id="KW-0812">Transmembrane</keyword>
<dbReference type="Proteomes" id="UP000028186">
    <property type="component" value="Chromosome I"/>
</dbReference>
<name>A0A068T828_NEOGA</name>
<dbReference type="AlphaFoldDB" id="A0A068T828"/>
<gene>
    <name evidence="7" type="ORF">RG1141_CH18990</name>
</gene>
<dbReference type="PANTHER" id="PTHR35008:SF8">
    <property type="entry name" value="ALCOHOL DEHYDROGENASE CYTOCHROME C SUBUNIT"/>
    <property type="match status" value="1"/>
</dbReference>
<dbReference type="PROSITE" id="PS51007">
    <property type="entry name" value="CYTC"/>
    <property type="match status" value="2"/>
</dbReference>
<reference evidence="8" key="1">
    <citation type="journal article" date="2014" name="BMC Genomics">
        <title>Genome sequencing of two Neorhizobium galegae strains reveals a noeT gene responsible for the unusual acetylation of the nodulation factors.</title>
        <authorList>
            <person name="Osterman J."/>
            <person name="Marsh J."/>
            <person name="Laine P.K."/>
            <person name="Zeng Z."/>
            <person name="Alatalo E."/>
            <person name="Sullivan J.T."/>
            <person name="Young J.P."/>
            <person name="Thomas-Oates J."/>
            <person name="Paulin L."/>
            <person name="Lindstrom K."/>
        </authorList>
    </citation>
    <scope>NUCLEOTIDE SEQUENCE [LARGE SCALE GENOMIC DNA]</scope>
    <source>
        <strain evidence="8">HAMBI 1141</strain>
    </source>
</reference>
<evidence type="ECO:0000256" key="3">
    <source>
        <dbReference type="ARBA" id="ARBA00023004"/>
    </source>
</evidence>
<evidence type="ECO:0000256" key="4">
    <source>
        <dbReference type="PROSITE-ProRule" id="PRU00433"/>
    </source>
</evidence>
<protein>
    <submittedName>
        <fullName evidence="7">Diheme cytochrome c-type</fullName>
    </submittedName>
</protein>
<dbReference type="GO" id="GO:0046872">
    <property type="term" value="F:metal ion binding"/>
    <property type="evidence" value="ECO:0007669"/>
    <property type="project" value="UniProtKB-KW"/>
</dbReference>
<dbReference type="KEGG" id="ngl:RG1141_CH18990"/>
<dbReference type="InterPro" id="IPR009056">
    <property type="entry name" value="Cyt_c-like_dom"/>
</dbReference>
<evidence type="ECO:0000256" key="5">
    <source>
        <dbReference type="SAM" id="Phobius"/>
    </source>
</evidence>
<feature type="domain" description="Cytochrome c" evidence="6">
    <location>
        <begin position="69"/>
        <end position="175"/>
    </location>
</feature>
<keyword evidence="5" id="KW-0472">Membrane</keyword>
<evidence type="ECO:0000256" key="2">
    <source>
        <dbReference type="ARBA" id="ARBA00022723"/>
    </source>
</evidence>
<evidence type="ECO:0000256" key="1">
    <source>
        <dbReference type="ARBA" id="ARBA00022617"/>
    </source>
</evidence>
<keyword evidence="1 4" id="KW-0349">Heme</keyword>
<evidence type="ECO:0000313" key="8">
    <source>
        <dbReference type="Proteomes" id="UP000028186"/>
    </source>
</evidence>
<dbReference type="GO" id="GO:0020037">
    <property type="term" value="F:heme binding"/>
    <property type="evidence" value="ECO:0007669"/>
    <property type="project" value="InterPro"/>
</dbReference>
<sequence length="331" mass="35263">MSSSPAAQIGRPRLIAVIRWNMRGGTGDIRWASLIAAAAGVVISIFFGLWWVTAAVPRFNAHDPALKSGDATRGRQVFAAGSCAACHAMPGQPDPLKLGGGLALASPFGTFRVPNISSDPTDGIGSWSVGDLANALVAGVSPAGQHYYPAFPYSSYTGMRLEDIEDLYAYLKTLPAVSGRPPPHDLPLLFRFRRGLGLWKLLFFEEGRSKAGLNGDPVHDRGAYLTETLGHCAECHSTRNALGAIEPETRFAGGIDPEGTGFVPNITPNRIGQWSEAEIAVMLQTGETPGHGRVGSSMLDVVANFSLLPQSDRDAVARYVKSLPPRPTPHP</sequence>
<dbReference type="Gene3D" id="1.10.760.10">
    <property type="entry name" value="Cytochrome c-like domain"/>
    <property type="match status" value="1"/>
</dbReference>
<proteinExistence type="predicted"/>
<accession>A0A068T828</accession>
<dbReference type="HOGENOM" id="CLU_028594_2_1_5"/>
<dbReference type="InterPro" id="IPR051459">
    <property type="entry name" value="Cytochrome_c-type_DH"/>
</dbReference>
<dbReference type="eggNOG" id="COG2010">
    <property type="taxonomic scope" value="Bacteria"/>
</dbReference>
<evidence type="ECO:0000313" key="7">
    <source>
        <dbReference type="EMBL" id="CDN54239.1"/>
    </source>
</evidence>
<organism evidence="7 8">
    <name type="scientific">Neorhizobium galegae bv. officinalis bv. officinalis str. HAMBI 1141</name>
    <dbReference type="NCBI Taxonomy" id="1028801"/>
    <lineage>
        <taxon>Bacteria</taxon>
        <taxon>Pseudomonadati</taxon>
        <taxon>Pseudomonadota</taxon>
        <taxon>Alphaproteobacteria</taxon>
        <taxon>Hyphomicrobiales</taxon>
        <taxon>Rhizobiaceae</taxon>
        <taxon>Rhizobium/Agrobacterium group</taxon>
        <taxon>Neorhizobium</taxon>
    </lineage>
</organism>
<dbReference type="SUPFAM" id="SSF46626">
    <property type="entry name" value="Cytochrome c"/>
    <property type="match status" value="2"/>
</dbReference>
<dbReference type="Pfam" id="PF00034">
    <property type="entry name" value="Cytochrom_C"/>
    <property type="match status" value="1"/>
</dbReference>
<keyword evidence="5" id="KW-1133">Transmembrane helix</keyword>
<dbReference type="EMBL" id="HG938355">
    <property type="protein sequence ID" value="CDN54239.1"/>
    <property type="molecule type" value="Genomic_DNA"/>
</dbReference>
<feature type="transmembrane region" description="Helical" evidence="5">
    <location>
        <begin position="31"/>
        <end position="52"/>
    </location>
</feature>
<dbReference type="PATRIC" id="fig|1028801.3.peg.1926"/>
<dbReference type="GO" id="GO:0009055">
    <property type="term" value="F:electron transfer activity"/>
    <property type="evidence" value="ECO:0007669"/>
    <property type="project" value="InterPro"/>
</dbReference>
<keyword evidence="2 4" id="KW-0479">Metal-binding</keyword>
<dbReference type="PANTHER" id="PTHR35008">
    <property type="entry name" value="BLL4482 PROTEIN-RELATED"/>
    <property type="match status" value="1"/>
</dbReference>
<feature type="domain" description="Cytochrome c" evidence="6">
    <location>
        <begin position="217"/>
        <end position="324"/>
    </location>
</feature>